<dbReference type="Proteomes" id="UP000076871">
    <property type="component" value="Unassembled WGS sequence"/>
</dbReference>
<reference evidence="4 5" key="1">
    <citation type="journal article" date="2016" name="Mol. Biol. Evol.">
        <title>Comparative Genomics of Early-Diverging Mushroom-Forming Fungi Provides Insights into the Origins of Lignocellulose Decay Capabilities.</title>
        <authorList>
            <person name="Nagy L.G."/>
            <person name="Riley R."/>
            <person name="Tritt A."/>
            <person name="Adam C."/>
            <person name="Daum C."/>
            <person name="Floudas D."/>
            <person name="Sun H."/>
            <person name="Yadav J.S."/>
            <person name="Pangilinan J."/>
            <person name="Larsson K.H."/>
            <person name="Matsuura K."/>
            <person name="Barry K."/>
            <person name="Labutti K."/>
            <person name="Kuo R."/>
            <person name="Ohm R.A."/>
            <person name="Bhattacharya S.S."/>
            <person name="Shirouzu T."/>
            <person name="Yoshinaga Y."/>
            <person name="Martin F.M."/>
            <person name="Grigoriev I.V."/>
            <person name="Hibbett D.S."/>
        </authorList>
    </citation>
    <scope>NUCLEOTIDE SEQUENCE [LARGE SCALE GENOMIC DNA]</scope>
    <source>
        <strain evidence="4 5">93-53</strain>
    </source>
</reference>
<accession>A0A165CSE7</accession>
<dbReference type="GeneID" id="63830947"/>
<dbReference type="EMBL" id="KV427644">
    <property type="protein sequence ID" value="KZT03355.1"/>
    <property type="molecule type" value="Genomic_DNA"/>
</dbReference>
<keyword evidence="2" id="KW-0812">Transmembrane</keyword>
<organism evidence="4 5">
    <name type="scientific">Laetiporus sulphureus 93-53</name>
    <dbReference type="NCBI Taxonomy" id="1314785"/>
    <lineage>
        <taxon>Eukaryota</taxon>
        <taxon>Fungi</taxon>
        <taxon>Dikarya</taxon>
        <taxon>Basidiomycota</taxon>
        <taxon>Agaricomycotina</taxon>
        <taxon>Agaricomycetes</taxon>
        <taxon>Polyporales</taxon>
        <taxon>Laetiporus</taxon>
    </lineage>
</organism>
<dbReference type="GO" id="GO:0016020">
    <property type="term" value="C:membrane"/>
    <property type="evidence" value="ECO:0007669"/>
    <property type="project" value="InterPro"/>
</dbReference>
<feature type="transmembrane region" description="Helical" evidence="2">
    <location>
        <begin position="38"/>
        <end position="58"/>
    </location>
</feature>
<proteinExistence type="predicted"/>
<sequence length="245" mass="27696">MQAGWGWAPLVGVGAVVLRSLTYVLFGYIILQAIAYSAISPIINGLSAVTFFLFYVLWKYRLLWQPASCEQVRWKASSSPNAMQHVFIRLYMEGICLMALFFLAQDRNKQSSAIPEGALTMMLTAFTAFFHVIINNSYGPLIDCFLLTLTNHDRYNESVMSAVEPIQVEKQQNPNMKMHVRPGPESCSLIDSKGKAQNTEDIERDYNDDDVRQSDKDNAVVRKSILSLDEEVDPKDFYHPASVEP</sequence>
<gene>
    <name evidence="4" type="ORF">LAESUDRAFT_789654</name>
</gene>
<keyword evidence="5" id="KW-1185">Reference proteome</keyword>
<evidence type="ECO:0000313" key="4">
    <source>
        <dbReference type="EMBL" id="KZT03355.1"/>
    </source>
</evidence>
<protein>
    <recommendedName>
        <fullName evidence="3">CSC1/OSCA1-like 7TM region domain-containing protein</fullName>
    </recommendedName>
</protein>
<dbReference type="AlphaFoldDB" id="A0A165CSE7"/>
<dbReference type="OrthoDB" id="3207585at2759"/>
<feature type="region of interest" description="Disordered" evidence="1">
    <location>
        <begin position="182"/>
        <end position="215"/>
    </location>
</feature>
<evidence type="ECO:0000313" key="5">
    <source>
        <dbReference type="Proteomes" id="UP000076871"/>
    </source>
</evidence>
<dbReference type="InParanoid" id="A0A165CSE7"/>
<dbReference type="RefSeq" id="XP_040761095.1">
    <property type="nucleotide sequence ID" value="XM_040913919.1"/>
</dbReference>
<evidence type="ECO:0000256" key="2">
    <source>
        <dbReference type="SAM" id="Phobius"/>
    </source>
</evidence>
<evidence type="ECO:0000256" key="1">
    <source>
        <dbReference type="SAM" id="MobiDB-lite"/>
    </source>
</evidence>
<feature type="transmembrane region" description="Helical" evidence="2">
    <location>
        <begin position="86"/>
        <end position="104"/>
    </location>
</feature>
<name>A0A165CSE7_9APHY</name>
<feature type="transmembrane region" description="Helical" evidence="2">
    <location>
        <begin position="6"/>
        <end position="31"/>
    </location>
</feature>
<dbReference type="InterPro" id="IPR003864">
    <property type="entry name" value="CSC1/OSCA1-like_7TM"/>
</dbReference>
<dbReference type="Pfam" id="PF02714">
    <property type="entry name" value="RSN1_7TM"/>
    <property type="match status" value="1"/>
</dbReference>
<dbReference type="STRING" id="1314785.A0A165CSE7"/>
<feature type="domain" description="CSC1/OSCA1-like 7TM region" evidence="3">
    <location>
        <begin position="23"/>
        <end position="101"/>
    </location>
</feature>
<keyword evidence="2" id="KW-0472">Membrane</keyword>
<evidence type="ECO:0000259" key="3">
    <source>
        <dbReference type="Pfam" id="PF02714"/>
    </source>
</evidence>
<keyword evidence="2" id="KW-1133">Transmembrane helix</keyword>
<feature type="transmembrane region" description="Helical" evidence="2">
    <location>
        <begin position="116"/>
        <end position="134"/>
    </location>
</feature>